<protein>
    <recommendedName>
        <fullName evidence="4">Phasin protein</fullName>
    </recommendedName>
</protein>
<comment type="caution">
    <text evidence="2">The sequence shown here is derived from an EMBL/GenBank/DDBJ whole genome shotgun (WGS) entry which is preliminary data.</text>
</comment>
<gene>
    <name evidence="2" type="ORF">EV378_0651</name>
</gene>
<dbReference type="Proteomes" id="UP000295560">
    <property type="component" value="Unassembled WGS sequence"/>
</dbReference>
<evidence type="ECO:0008006" key="4">
    <source>
        <dbReference type="Google" id="ProtNLM"/>
    </source>
</evidence>
<evidence type="ECO:0000313" key="3">
    <source>
        <dbReference type="Proteomes" id="UP000295560"/>
    </source>
</evidence>
<sequence>MTSSTDQFVDITKRSQDVLAESVRSWAETWQGLASQFTGHGRPQFPDSGVAVDRVFDFAEQVLGQQREFAKTVVGAGQHAVDTWTDQAAKVAEQVTDNAVHNAERAGDATAKATDSAAEKVRNTRSSASK</sequence>
<proteinExistence type="predicted"/>
<accession>A0A4R1HRR5</accession>
<evidence type="ECO:0000313" key="2">
    <source>
        <dbReference type="EMBL" id="TCK24858.1"/>
    </source>
</evidence>
<keyword evidence="3" id="KW-1185">Reference proteome</keyword>
<name>A0A4R1HRR5_PSEEN</name>
<dbReference type="RefSeq" id="WP_132421249.1">
    <property type="nucleotide sequence ID" value="NZ_SMFZ01000001.1"/>
</dbReference>
<feature type="region of interest" description="Disordered" evidence="1">
    <location>
        <begin position="103"/>
        <end position="130"/>
    </location>
</feature>
<organism evidence="2 3">
    <name type="scientific">Pseudonocardia endophytica</name>
    <dbReference type="NCBI Taxonomy" id="401976"/>
    <lineage>
        <taxon>Bacteria</taxon>
        <taxon>Bacillati</taxon>
        <taxon>Actinomycetota</taxon>
        <taxon>Actinomycetes</taxon>
        <taxon>Pseudonocardiales</taxon>
        <taxon>Pseudonocardiaceae</taxon>
        <taxon>Pseudonocardia</taxon>
    </lineage>
</organism>
<dbReference type="EMBL" id="SMFZ01000001">
    <property type="protein sequence ID" value="TCK24858.1"/>
    <property type="molecule type" value="Genomic_DNA"/>
</dbReference>
<dbReference type="OrthoDB" id="3578575at2"/>
<evidence type="ECO:0000256" key="1">
    <source>
        <dbReference type="SAM" id="MobiDB-lite"/>
    </source>
</evidence>
<dbReference type="AlphaFoldDB" id="A0A4R1HRR5"/>
<reference evidence="2 3" key="1">
    <citation type="submission" date="2019-03" db="EMBL/GenBank/DDBJ databases">
        <title>Sequencing the genomes of 1000 actinobacteria strains.</title>
        <authorList>
            <person name="Klenk H.-P."/>
        </authorList>
    </citation>
    <scope>NUCLEOTIDE SEQUENCE [LARGE SCALE GENOMIC DNA]</scope>
    <source>
        <strain evidence="2 3">DSM 44969</strain>
    </source>
</reference>